<sequence>MAFYSPFKIGFMPILFRMKLECVLLTGGHLLVNVGGKIIKEKFMIEKETKRLLIRPLSEGDYDTWLEGFSNRLPSHHRHDQGEVDTSKWDYKGYVDVVRKHQKLALDDTAYIFAIFRKKDGTHLGFVDFSTLMREEFQWAAIGYSIHNQYWGNGYGKEAAKKGIEIAFRDLGYHRLEAHINLDNPASVSLAKSIGMQYECTRKDFIFEFGEWTDNLIYIINAN</sequence>
<reference evidence="3" key="1">
    <citation type="journal article" date="2019" name="Int. J. Syst. Evol. Microbiol.">
        <title>The Global Catalogue of Microorganisms (GCM) 10K type strain sequencing project: providing services to taxonomists for standard genome sequencing and annotation.</title>
        <authorList>
            <consortium name="The Broad Institute Genomics Platform"/>
            <consortium name="The Broad Institute Genome Sequencing Center for Infectious Disease"/>
            <person name="Wu L."/>
            <person name="Ma J."/>
        </authorList>
    </citation>
    <scope>NUCLEOTIDE SEQUENCE [LARGE SCALE GENOMIC DNA]</scope>
    <source>
        <strain evidence="3">CGMCC 4.7426</strain>
    </source>
</reference>
<dbReference type="PROSITE" id="PS51186">
    <property type="entry name" value="GNAT"/>
    <property type="match status" value="1"/>
</dbReference>
<keyword evidence="2" id="KW-0808">Transferase</keyword>
<evidence type="ECO:0000259" key="1">
    <source>
        <dbReference type="PROSITE" id="PS51186"/>
    </source>
</evidence>
<accession>A0ABV9DMS0</accession>
<dbReference type="EC" id="2.3.-.-" evidence="2"/>
<protein>
    <submittedName>
        <fullName evidence="2">GNAT family N-acetyltransferase</fullName>
        <ecNumber evidence="2">2.3.-.-</ecNumber>
    </submittedName>
</protein>
<proteinExistence type="predicted"/>
<organism evidence="2 3">
    <name type="scientific">Virgibacillus kekensis</name>
    <dbReference type="NCBI Taxonomy" id="202261"/>
    <lineage>
        <taxon>Bacteria</taxon>
        <taxon>Bacillati</taxon>
        <taxon>Bacillota</taxon>
        <taxon>Bacilli</taxon>
        <taxon>Bacillales</taxon>
        <taxon>Bacillaceae</taxon>
        <taxon>Virgibacillus</taxon>
    </lineage>
</organism>
<comment type="caution">
    <text evidence="2">The sequence shown here is derived from an EMBL/GenBank/DDBJ whole genome shotgun (WGS) entry which is preliminary data.</text>
</comment>
<dbReference type="Proteomes" id="UP001595989">
    <property type="component" value="Unassembled WGS sequence"/>
</dbReference>
<keyword evidence="2" id="KW-0012">Acyltransferase</keyword>
<dbReference type="SUPFAM" id="SSF55729">
    <property type="entry name" value="Acyl-CoA N-acyltransferases (Nat)"/>
    <property type="match status" value="1"/>
</dbReference>
<name>A0ABV9DMS0_9BACI</name>
<dbReference type="InterPro" id="IPR051531">
    <property type="entry name" value="N-acetyltransferase"/>
</dbReference>
<gene>
    <name evidence="2" type="ORF">ACFO3D_18360</name>
</gene>
<dbReference type="Pfam" id="PF13302">
    <property type="entry name" value="Acetyltransf_3"/>
    <property type="match status" value="1"/>
</dbReference>
<keyword evidence="3" id="KW-1185">Reference proteome</keyword>
<dbReference type="InterPro" id="IPR016181">
    <property type="entry name" value="Acyl_CoA_acyltransferase"/>
</dbReference>
<evidence type="ECO:0000313" key="3">
    <source>
        <dbReference type="Proteomes" id="UP001595989"/>
    </source>
</evidence>
<dbReference type="PANTHER" id="PTHR43792">
    <property type="entry name" value="GNAT FAMILY, PUTATIVE (AFU_ORTHOLOGUE AFUA_3G00765)-RELATED-RELATED"/>
    <property type="match status" value="1"/>
</dbReference>
<dbReference type="InterPro" id="IPR000182">
    <property type="entry name" value="GNAT_dom"/>
</dbReference>
<evidence type="ECO:0000313" key="2">
    <source>
        <dbReference type="EMBL" id="MFC4560125.1"/>
    </source>
</evidence>
<feature type="domain" description="N-acetyltransferase" evidence="1">
    <location>
        <begin position="52"/>
        <end position="223"/>
    </location>
</feature>
<dbReference type="RefSeq" id="WP_390299649.1">
    <property type="nucleotide sequence ID" value="NZ_JBHSFU010000015.1"/>
</dbReference>
<dbReference type="EMBL" id="JBHSFU010000015">
    <property type="protein sequence ID" value="MFC4560125.1"/>
    <property type="molecule type" value="Genomic_DNA"/>
</dbReference>
<dbReference type="Gene3D" id="3.40.630.30">
    <property type="match status" value="1"/>
</dbReference>
<dbReference type="GO" id="GO:0016746">
    <property type="term" value="F:acyltransferase activity"/>
    <property type="evidence" value="ECO:0007669"/>
    <property type="project" value="UniProtKB-KW"/>
</dbReference>